<dbReference type="InterPro" id="IPR009003">
    <property type="entry name" value="Peptidase_S1_PA"/>
</dbReference>
<dbReference type="EMBL" id="CP002629">
    <property type="protein sequence ID" value="AEB10554.1"/>
    <property type="molecule type" value="Genomic_DNA"/>
</dbReference>
<dbReference type="SUPFAM" id="SSF48452">
    <property type="entry name" value="TPR-like"/>
    <property type="match status" value="1"/>
</dbReference>
<feature type="repeat" description="TPR" evidence="4">
    <location>
        <begin position="262"/>
        <end position="295"/>
    </location>
</feature>
<name>F2NDY6_DESAR</name>
<feature type="repeat" description="TPR" evidence="4">
    <location>
        <begin position="228"/>
        <end position="261"/>
    </location>
</feature>
<feature type="repeat" description="TPR" evidence="4">
    <location>
        <begin position="296"/>
        <end position="329"/>
    </location>
</feature>
<dbReference type="STRING" id="880072.Desac_2741"/>
<evidence type="ECO:0000313" key="7">
    <source>
        <dbReference type="Proteomes" id="UP000000483"/>
    </source>
</evidence>
<feature type="chain" id="PRO_5003282550" evidence="5">
    <location>
        <begin position="23"/>
        <end position="339"/>
    </location>
</feature>
<evidence type="ECO:0000256" key="2">
    <source>
        <dbReference type="ARBA" id="ARBA00022670"/>
    </source>
</evidence>
<dbReference type="PANTHER" id="PTHR43343">
    <property type="entry name" value="PEPTIDASE S12"/>
    <property type="match status" value="1"/>
</dbReference>
<keyword evidence="4" id="KW-0802">TPR repeat</keyword>
<dbReference type="Pfam" id="PF13414">
    <property type="entry name" value="TPR_11"/>
    <property type="match status" value="1"/>
</dbReference>
<evidence type="ECO:0000256" key="4">
    <source>
        <dbReference type="PROSITE-ProRule" id="PRU00339"/>
    </source>
</evidence>
<dbReference type="InterPro" id="IPR011990">
    <property type="entry name" value="TPR-like_helical_dom_sf"/>
</dbReference>
<evidence type="ECO:0000256" key="3">
    <source>
        <dbReference type="ARBA" id="ARBA00022801"/>
    </source>
</evidence>
<accession>F2NDY6</accession>
<organism evidence="6 7">
    <name type="scientific">Desulfobacca acetoxidans (strain ATCC 700848 / DSM 11109 / ASRB2)</name>
    <dbReference type="NCBI Taxonomy" id="880072"/>
    <lineage>
        <taxon>Bacteria</taxon>
        <taxon>Pseudomonadati</taxon>
        <taxon>Thermodesulfobacteriota</taxon>
        <taxon>Desulfobaccia</taxon>
        <taxon>Desulfobaccales</taxon>
        <taxon>Desulfobaccaceae</taxon>
        <taxon>Desulfobacca</taxon>
    </lineage>
</organism>
<dbReference type="InterPro" id="IPR001940">
    <property type="entry name" value="Peptidase_S1C"/>
</dbReference>
<dbReference type="GO" id="GO:0006508">
    <property type="term" value="P:proteolysis"/>
    <property type="evidence" value="ECO:0007669"/>
    <property type="project" value="UniProtKB-KW"/>
</dbReference>
<gene>
    <name evidence="6" type="ordered locus">Desac_2741</name>
</gene>
<evidence type="ECO:0000313" key="6">
    <source>
        <dbReference type="EMBL" id="AEB10554.1"/>
    </source>
</evidence>
<keyword evidence="3" id="KW-0378">Hydrolase</keyword>
<keyword evidence="5" id="KW-0732">Signal</keyword>
<evidence type="ECO:0000256" key="5">
    <source>
        <dbReference type="SAM" id="SignalP"/>
    </source>
</evidence>
<dbReference type="Gene3D" id="1.25.40.10">
    <property type="entry name" value="Tetratricopeptide repeat domain"/>
    <property type="match status" value="1"/>
</dbReference>
<dbReference type="OrthoDB" id="9766361at2"/>
<dbReference type="InterPro" id="IPR051201">
    <property type="entry name" value="Chloro_Bact_Ser_Proteases"/>
</dbReference>
<dbReference type="SUPFAM" id="SSF50494">
    <property type="entry name" value="Trypsin-like serine proteases"/>
    <property type="match status" value="1"/>
</dbReference>
<dbReference type="PANTHER" id="PTHR43343:SF3">
    <property type="entry name" value="PROTEASE DO-LIKE 8, CHLOROPLASTIC"/>
    <property type="match status" value="1"/>
</dbReference>
<dbReference type="AlphaFoldDB" id="F2NDY6"/>
<keyword evidence="7" id="KW-1185">Reference proteome</keyword>
<dbReference type="InterPro" id="IPR043504">
    <property type="entry name" value="Peptidase_S1_PA_chymotrypsin"/>
</dbReference>
<evidence type="ECO:0000256" key="1">
    <source>
        <dbReference type="ARBA" id="ARBA00010541"/>
    </source>
</evidence>
<reference evidence="7" key="2">
    <citation type="submission" date="2011-03" db="EMBL/GenBank/DDBJ databases">
        <title>The complete genome of Desulfobacca acetoxidans DSM 11109.</title>
        <authorList>
            <consortium name="US DOE Joint Genome Institute (JGI-PGF)"/>
            <person name="Lucas S."/>
            <person name="Copeland A."/>
            <person name="Lapidus A."/>
            <person name="Bruce D."/>
            <person name="Goodwin L."/>
            <person name="Pitluck S."/>
            <person name="Peters L."/>
            <person name="Kyrpides N."/>
            <person name="Mavromatis K."/>
            <person name="Ivanova N."/>
            <person name="Ovchinnikova G."/>
            <person name="Teshima H."/>
            <person name="Detter J.C."/>
            <person name="Han C."/>
            <person name="Land M."/>
            <person name="Hauser L."/>
            <person name="Markowitz V."/>
            <person name="Cheng J.-F."/>
            <person name="Hugenholtz P."/>
            <person name="Woyke T."/>
            <person name="Wu D."/>
            <person name="Spring S."/>
            <person name="Schueler E."/>
            <person name="Brambilla E."/>
            <person name="Klenk H.-P."/>
            <person name="Eisen J.A."/>
        </authorList>
    </citation>
    <scope>NUCLEOTIDE SEQUENCE [LARGE SCALE GENOMIC DNA]</scope>
    <source>
        <strain evidence="7">ATCC 700848 / DSM 11109 / ASRB2</strain>
    </source>
</reference>
<dbReference type="eggNOG" id="COG0265">
    <property type="taxonomic scope" value="Bacteria"/>
</dbReference>
<sequence length="339" mass="37180">MLPIKKALLCCVLLALFAPNTAAWPQEDLPAIVKRISPAVVVVETRKGGRRGLGSGFFINSQGHIVTNYHVVFGADQATVKTYDGKRYLVKKVLTEDKKADLVLLAIDIPPHTVSYLEVTGKLPEVGEKVYAIGHPMGLEKTVSEGIVSAIRKMPRLGEIIQITAPISQGSSGGPVFNASGRVIGVARATYRTGQNLNFAVPGEKVLRLRSGGGQTFGEFSQEMPGTALEQFQRGRLLHTQKKYHKAVQAFQEAISVKPDFAEAYYGVGMSYGAMGRHQLAIDNFRQAVRLQPNNPVFHFHLGVAYHVSGDTQQAMEEYRTLSRLNPNLARKLKGIMER</sequence>
<dbReference type="HOGENOM" id="CLU_818178_0_0_7"/>
<reference evidence="6 7" key="1">
    <citation type="journal article" date="2011" name="Stand. Genomic Sci.">
        <title>Complete genome sequence of the acetate-degrading sulfate reducer Desulfobacca acetoxidans type strain (ASRB2).</title>
        <authorList>
            <person name="Goker M."/>
            <person name="Teshima H."/>
            <person name="Lapidus A."/>
            <person name="Nolan M."/>
            <person name="Lucas S."/>
            <person name="Hammon N."/>
            <person name="Deshpande S."/>
            <person name="Cheng J.F."/>
            <person name="Tapia R."/>
            <person name="Han C."/>
            <person name="Goodwin L."/>
            <person name="Pitluck S."/>
            <person name="Huntemann M."/>
            <person name="Liolios K."/>
            <person name="Ivanova N."/>
            <person name="Pagani I."/>
            <person name="Mavromatis K."/>
            <person name="Ovchinikova G."/>
            <person name="Pati A."/>
            <person name="Chen A."/>
            <person name="Palaniappan K."/>
            <person name="Land M."/>
            <person name="Hauser L."/>
            <person name="Brambilla E.M."/>
            <person name="Rohde M."/>
            <person name="Spring S."/>
            <person name="Detter J.C."/>
            <person name="Woyke T."/>
            <person name="Bristow J."/>
            <person name="Eisen J.A."/>
            <person name="Markowitz V."/>
            <person name="Hugenholtz P."/>
            <person name="Kyrpides N.C."/>
            <person name="Klenk H.P."/>
        </authorList>
    </citation>
    <scope>NUCLEOTIDE SEQUENCE [LARGE SCALE GENOMIC DNA]</scope>
    <source>
        <strain evidence="7">ATCC 700848 / DSM 11109 / ASRB2</strain>
    </source>
</reference>
<dbReference type="PRINTS" id="PR00834">
    <property type="entry name" value="PROTEASES2C"/>
</dbReference>
<protein>
    <submittedName>
        <fullName evidence="6">Tetratricopeptide TPR_1 repeat-containing protein</fullName>
    </submittedName>
</protein>
<dbReference type="KEGG" id="dao:Desac_2741"/>
<dbReference type="Gene3D" id="2.40.10.10">
    <property type="entry name" value="Trypsin-like serine proteases"/>
    <property type="match status" value="2"/>
</dbReference>
<dbReference type="GO" id="GO:0004252">
    <property type="term" value="F:serine-type endopeptidase activity"/>
    <property type="evidence" value="ECO:0007669"/>
    <property type="project" value="InterPro"/>
</dbReference>
<dbReference type="eggNOG" id="COG0457">
    <property type="taxonomic scope" value="Bacteria"/>
</dbReference>
<proteinExistence type="inferred from homology"/>
<comment type="similarity">
    <text evidence="1">Belongs to the peptidase S1C family.</text>
</comment>
<dbReference type="InterPro" id="IPR019734">
    <property type="entry name" value="TPR_rpt"/>
</dbReference>
<dbReference type="PROSITE" id="PS50293">
    <property type="entry name" value="TPR_REGION"/>
    <property type="match status" value="1"/>
</dbReference>
<dbReference type="Pfam" id="PF13365">
    <property type="entry name" value="Trypsin_2"/>
    <property type="match status" value="1"/>
</dbReference>
<dbReference type="Pfam" id="PF13181">
    <property type="entry name" value="TPR_8"/>
    <property type="match status" value="1"/>
</dbReference>
<dbReference type="PROSITE" id="PS50005">
    <property type="entry name" value="TPR"/>
    <property type="match status" value="3"/>
</dbReference>
<keyword evidence="2" id="KW-0645">Protease</keyword>
<dbReference type="Proteomes" id="UP000000483">
    <property type="component" value="Chromosome"/>
</dbReference>
<dbReference type="SMART" id="SM00028">
    <property type="entry name" value="TPR"/>
    <property type="match status" value="3"/>
</dbReference>
<dbReference type="RefSeq" id="WP_013707663.1">
    <property type="nucleotide sequence ID" value="NC_015388.1"/>
</dbReference>
<feature type="signal peptide" evidence="5">
    <location>
        <begin position="1"/>
        <end position="22"/>
    </location>
</feature>